<dbReference type="CDD" id="cd00586">
    <property type="entry name" value="4HBT"/>
    <property type="match status" value="1"/>
</dbReference>
<dbReference type="SUPFAM" id="SSF54637">
    <property type="entry name" value="Thioesterase/thiol ester dehydrase-isomerase"/>
    <property type="match status" value="1"/>
</dbReference>
<dbReference type="InterPro" id="IPR029069">
    <property type="entry name" value="HotDog_dom_sf"/>
</dbReference>
<comment type="caution">
    <text evidence="1">The sequence shown here is derived from an EMBL/GenBank/DDBJ whole genome shotgun (WGS) entry which is preliminary data.</text>
</comment>
<gene>
    <name evidence="1" type="ORF">BCR33DRAFT_718476</name>
</gene>
<keyword evidence="2" id="KW-1185">Reference proteome</keyword>
<name>A0A1Y2C5L5_9FUNG</name>
<organism evidence="1 2">
    <name type="scientific">Rhizoclosmatium globosum</name>
    <dbReference type="NCBI Taxonomy" id="329046"/>
    <lineage>
        <taxon>Eukaryota</taxon>
        <taxon>Fungi</taxon>
        <taxon>Fungi incertae sedis</taxon>
        <taxon>Chytridiomycota</taxon>
        <taxon>Chytridiomycota incertae sedis</taxon>
        <taxon>Chytridiomycetes</taxon>
        <taxon>Chytridiales</taxon>
        <taxon>Chytriomycetaceae</taxon>
        <taxon>Rhizoclosmatium</taxon>
    </lineage>
</organism>
<proteinExistence type="predicted"/>
<dbReference type="OrthoDB" id="5538558at2759"/>
<accession>A0A1Y2C5L5</accession>
<dbReference type="Pfam" id="PF13279">
    <property type="entry name" value="4HBT_2"/>
    <property type="match status" value="1"/>
</dbReference>
<dbReference type="Gene3D" id="3.10.129.10">
    <property type="entry name" value="Hotdog Thioesterase"/>
    <property type="match status" value="1"/>
</dbReference>
<dbReference type="Proteomes" id="UP000193642">
    <property type="component" value="Unassembled WGS sequence"/>
</dbReference>
<sequence length="132" mass="14874">MNRLAHLTSRRFQSTSSKVVVPVGAFASVDATRASLPPKVAELLREYPSVITLPVQWGEQDSYGHLNNVYYCRYFESGRLAHFEQVGSKFLTAEETERFVKAASYKAVGPIVKSVNINYRKVVDYPDTGNHF</sequence>
<dbReference type="EMBL" id="MCGO01000029">
    <property type="protein sequence ID" value="ORY42321.1"/>
    <property type="molecule type" value="Genomic_DNA"/>
</dbReference>
<evidence type="ECO:0000313" key="2">
    <source>
        <dbReference type="Proteomes" id="UP000193642"/>
    </source>
</evidence>
<evidence type="ECO:0008006" key="3">
    <source>
        <dbReference type="Google" id="ProtNLM"/>
    </source>
</evidence>
<dbReference type="AlphaFoldDB" id="A0A1Y2C5L5"/>
<evidence type="ECO:0000313" key="1">
    <source>
        <dbReference type="EMBL" id="ORY42321.1"/>
    </source>
</evidence>
<reference evidence="1 2" key="1">
    <citation type="submission" date="2016-07" db="EMBL/GenBank/DDBJ databases">
        <title>Pervasive Adenine N6-methylation of Active Genes in Fungi.</title>
        <authorList>
            <consortium name="DOE Joint Genome Institute"/>
            <person name="Mondo S.J."/>
            <person name="Dannebaum R.O."/>
            <person name="Kuo R.C."/>
            <person name="Labutti K."/>
            <person name="Haridas S."/>
            <person name="Kuo A."/>
            <person name="Salamov A."/>
            <person name="Ahrendt S.R."/>
            <person name="Lipzen A."/>
            <person name="Sullivan W."/>
            <person name="Andreopoulos W.B."/>
            <person name="Clum A."/>
            <person name="Lindquist E."/>
            <person name="Daum C."/>
            <person name="Ramamoorthy G.K."/>
            <person name="Gryganskyi A."/>
            <person name="Culley D."/>
            <person name="Magnuson J.K."/>
            <person name="James T.Y."/>
            <person name="O'Malley M.A."/>
            <person name="Stajich J.E."/>
            <person name="Spatafora J.W."/>
            <person name="Visel A."/>
            <person name="Grigoriev I.V."/>
        </authorList>
    </citation>
    <scope>NUCLEOTIDE SEQUENCE [LARGE SCALE GENOMIC DNA]</scope>
    <source>
        <strain evidence="1 2">JEL800</strain>
    </source>
</reference>
<protein>
    <recommendedName>
        <fullName evidence="3">Thioesterase/thiol ester dehydrase-isomerase</fullName>
    </recommendedName>
</protein>